<dbReference type="SUPFAM" id="SSF53187">
    <property type="entry name" value="Zn-dependent exopeptidases"/>
    <property type="match status" value="1"/>
</dbReference>
<dbReference type="GO" id="GO:0009253">
    <property type="term" value="P:peptidoglycan catabolic process"/>
    <property type="evidence" value="ECO:0007669"/>
    <property type="project" value="InterPro"/>
</dbReference>
<keyword evidence="3" id="KW-0378">Hydrolase</keyword>
<dbReference type="EC" id="3.5.1.28" evidence="2"/>
<dbReference type="RefSeq" id="WP_160594865.1">
    <property type="nucleotide sequence ID" value="NZ_WTYI01000001.1"/>
</dbReference>
<proteinExistence type="predicted"/>
<evidence type="ECO:0000256" key="3">
    <source>
        <dbReference type="ARBA" id="ARBA00022801"/>
    </source>
</evidence>
<dbReference type="Proteomes" id="UP000432727">
    <property type="component" value="Unassembled WGS sequence"/>
</dbReference>
<dbReference type="PANTHER" id="PTHR30404">
    <property type="entry name" value="N-ACETYLMURAMOYL-L-ALANINE AMIDASE"/>
    <property type="match status" value="1"/>
</dbReference>
<name>A0A6I4TK45_9SPHN</name>
<dbReference type="OrthoDB" id="9806267at2"/>
<keyword evidence="6" id="KW-1185">Reference proteome</keyword>
<sequence>MKSIMHLAAPLLVTVTALVATIGVVVGGGLAAAEPGLVLRAALPGKAVEPELPEVRGEAELPLVVIDPGHGGFDPGATASGYREKTLVLGLARALRDEIEERNIARVALTRDDDRYLLHSERYGLARRLNADLFISIHADSAGEAGEVEGASIYTLSDRASSAAAARFAARENAADTLNGVSLGGASAEVNEILVELSRRRTRAESDEFARLIQRVGEGKVQFHPQPRHSADLLVLRAPDIPSVLFESGFITNEEDAKRLASAEGREDFAEVMSQAIGLYFARQQQRSSQIQM</sequence>
<evidence type="ECO:0000256" key="2">
    <source>
        <dbReference type="ARBA" id="ARBA00011901"/>
    </source>
</evidence>
<gene>
    <name evidence="5" type="ORF">GRI34_04190</name>
</gene>
<feature type="domain" description="MurNAc-LAA" evidence="4">
    <location>
        <begin position="123"/>
        <end position="273"/>
    </location>
</feature>
<dbReference type="InterPro" id="IPR050695">
    <property type="entry name" value="N-acetylmuramoyl_amidase_3"/>
</dbReference>
<evidence type="ECO:0000313" key="5">
    <source>
        <dbReference type="EMBL" id="MXO95619.1"/>
    </source>
</evidence>
<protein>
    <recommendedName>
        <fullName evidence="2">N-acetylmuramoyl-L-alanine amidase</fullName>
        <ecNumber evidence="2">3.5.1.28</ecNumber>
    </recommendedName>
</protein>
<comment type="caution">
    <text evidence="5">The sequence shown here is derived from an EMBL/GenBank/DDBJ whole genome shotgun (WGS) entry which is preliminary data.</text>
</comment>
<evidence type="ECO:0000313" key="6">
    <source>
        <dbReference type="Proteomes" id="UP000432727"/>
    </source>
</evidence>
<dbReference type="Gene3D" id="3.40.630.40">
    <property type="entry name" value="Zn-dependent exopeptidases"/>
    <property type="match status" value="1"/>
</dbReference>
<evidence type="ECO:0000259" key="4">
    <source>
        <dbReference type="SMART" id="SM00646"/>
    </source>
</evidence>
<dbReference type="InterPro" id="IPR002508">
    <property type="entry name" value="MurNAc-LAA_cat"/>
</dbReference>
<dbReference type="Pfam" id="PF01520">
    <property type="entry name" value="Amidase_3"/>
    <property type="match status" value="1"/>
</dbReference>
<dbReference type="GO" id="GO:0008745">
    <property type="term" value="F:N-acetylmuramoyl-L-alanine amidase activity"/>
    <property type="evidence" value="ECO:0007669"/>
    <property type="project" value="UniProtKB-EC"/>
</dbReference>
<dbReference type="CDD" id="cd02696">
    <property type="entry name" value="MurNAc-LAA"/>
    <property type="match status" value="1"/>
</dbReference>
<dbReference type="GO" id="GO:0030288">
    <property type="term" value="C:outer membrane-bounded periplasmic space"/>
    <property type="evidence" value="ECO:0007669"/>
    <property type="project" value="TreeGrafter"/>
</dbReference>
<comment type="catalytic activity">
    <reaction evidence="1">
        <text>Hydrolyzes the link between N-acetylmuramoyl residues and L-amino acid residues in certain cell-wall glycopeptides.</text>
        <dbReference type="EC" id="3.5.1.28"/>
    </reaction>
</comment>
<dbReference type="EMBL" id="WTYI01000001">
    <property type="protein sequence ID" value="MXO95619.1"/>
    <property type="molecule type" value="Genomic_DNA"/>
</dbReference>
<dbReference type="PANTHER" id="PTHR30404:SF0">
    <property type="entry name" value="N-ACETYLMURAMOYL-L-ALANINE AMIDASE AMIC"/>
    <property type="match status" value="1"/>
</dbReference>
<accession>A0A6I4TK45</accession>
<dbReference type="SMART" id="SM00646">
    <property type="entry name" value="Ami_3"/>
    <property type="match status" value="1"/>
</dbReference>
<dbReference type="AlphaFoldDB" id="A0A6I4TK45"/>
<evidence type="ECO:0000256" key="1">
    <source>
        <dbReference type="ARBA" id="ARBA00001561"/>
    </source>
</evidence>
<organism evidence="5 6">
    <name type="scientific">Qipengyuania aquimaris</name>
    <dbReference type="NCBI Taxonomy" id="255984"/>
    <lineage>
        <taxon>Bacteria</taxon>
        <taxon>Pseudomonadati</taxon>
        <taxon>Pseudomonadota</taxon>
        <taxon>Alphaproteobacteria</taxon>
        <taxon>Sphingomonadales</taxon>
        <taxon>Erythrobacteraceae</taxon>
        <taxon>Qipengyuania</taxon>
    </lineage>
</organism>
<reference evidence="5 6" key="1">
    <citation type="submission" date="2019-12" db="EMBL/GenBank/DDBJ databases">
        <title>Genomic-based taxomic classification of the family Erythrobacteraceae.</title>
        <authorList>
            <person name="Xu L."/>
        </authorList>
    </citation>
    <scope>NUCLEOTIDE SEQUENCE [LARGE SCALE GENOMIC DNA]</scope>
    <source>
        <strain evidence="5 6">JCM 12189</strain>
    </source>
</reference>